<keyword evidence="1" id="KW-0677">Repeat</keyword>
<evidence type="ECO:0000313" key="4">
    <source>
        <dbReference type="EMBL" id="CAE6476999.1"/>
    </source>
</evidence>
<sequence>MYFLKLLNFKGNKRVRHPSQPLAPFTPSNTTGIRPQKTTWAGLTAFLDLLNKSVGAVGPLKSAVGELVECIGICNKIARGRREYEDLSSELDNLFGELKEYYELCGQTLWTQSTAAEIQRVSDEVKLIIESVLQRRGRSHTQTYVRAEEDVQDIMECYRRIHSIFQKLQRILSKSTIQLLINGLKLAQVSPEFALELSRVLELNTDSQLQGLEAQFQKLLLSPLGSASKGLPLDLVVVIDALDECEDPEGAGFLIDMILAQPNLPIKFLITSRPEPAIRASLENSSAHFEVCHLHNLDETTVKGDIRIYLKDELRHMPTPLTNVQLDSLVERSNTLFIFAATAVRYIQSRNFSMNPEKRLALVLDASTTTSELKDAEISKLYMKIVDSAFADPALEEWDIDDRKRVLHAVICAQQPLTILALADLLEMTPKRVGDALDTLWSVLSVPSAGSNESFVTVLHTSFRDFIFSCPDSKIFHCDQKQHHQKLARRCIKMIRDTRPSFNICALESSYILDDEDSRLPERIKKAISPGLLYACLNWIAHLEIAGGPEDWDQFSDFFSSSLLLWMEILTLTRCIGLGPRIMWRAQQLSKVHPVYNSQIVWILTSMIA</sequence>
<accession>A0A8H3H016</accession>
<dbReference type="AlphaFoldDB" id="A0A8H3H016"/>
<proteinExistence type="predicted"/>
<dbReference type="EMBL" id="CAJMWW010000636">
    <property type="protein sequence ID" value="CAE6476999.1"/>
    <property type="molecule type" value="Genomic_DNA"/>
</dbReference>
<evidence type="ECO:0000259" key="3">
    <source>
        <dbReference type="Pfam" id="PF24883"/>
    </source>
</evidence>
<dbReference type="Pfam" id="PF24883">
    <property type="entry name" value="NPHP3_N"/>
    <property type="match status" value="1"/>
</dbReference>
<dbReference type="Proteomes" id="UP000663841">
    <property type="component" value="Unassembled WGS sequence"/>
</dbReference>
<dbReference type="PANTHER" id="PTHR10039">
    <property type="entry name" value="AMELOGENIN"/>
    <property type="match status" value="1"/>
</dbReference>
<comment type="caution">
    <text evidence="4">The sequence shown here is derived from an EMBL/GenBank/DDBJ whole genome shotgun (WGS) entry which is preliminary data.</text>
</comment>
<gene>
    <name evidence="4" type="ORF">RDB_LOCUS193605</name>
</gene>
<keyword evidence="2" id="KW-0175">Coiled coil</keyword>
<evidence type="ECO:0000313" key="5">
    <source>
        <dbReference type="Proteomes" id="UP000663841"/>
    </source>
</evidence>
<protein>
    <recommendedName>
        <fullName evidence="3">Nephrocystin 3-like N-terminal domain-containing protein</fullName>
    </recommendedName>
</protein>
<name>A0A8H3H016_9AGAM</name>
<organism evidence="4 5">
    <name type="scientific">Rhizoctonia solani</name>
    <dbReference type="NCBI Taxonomy" id="456999"/>
    <lineage>
        <taxon>Eukaryota</taxon>
        <taxon>Fungi</taxon>
        <taxon>Dikarya</taxon>
        <taxon>Basidiomycota</taxon>
        <taxon>Agaricomycotina</taxon>
        <taxon>Agaricomycetes</taxon>
        <taxon>Cantharellales</taxon>
        <taxon>Ceratobasidiaceae</taxon>
        <taxon>Rhizoctonia</taxon>
    </lineage>
</organism>
<dbReference type="InterPro" id="IPR056884">
    <property type="entry name" value="NPHP3-like_N"/>
</dbReference>
<feature type="coiled-coil region" evidence="2">
    <location>
        <begin position="77"/>
        <end position="104"/>
    </location>
</feature>
<reference evidence="4" key="1">
    <citation type="submission" date="2021-01" db="EMBL/GenBank/DDBJ databases">
        <authorList>
            <person name="Kaushik A."/>
        </authorList>
    </citation>
    <scope>NUCLEOTIDE SEQUENCE</scope>
    <source>
        <strain evidence="4">AG3-T5</strain>
    </source>
</reference>
<evidence type="ECO:0000256" key="2">
    <source>
        <dbReference type="SAM" id="Coils"/>
    </source>
</evidence>
<feature type="domain" description="Nephrocystin 3-like N-terminal" evidence="3">
    <location>
        <begin position="185"/>
        <end position="273"/>
    </location>
</feature>
<evidence type="ECO:0000256" key="1">
    <source>
        <dbReference type="ARBA" id="ARBA00022737"/>
    </source>
</evidence>
<dbReference type="PANTHER" id="PTHR10039:SF14">
    <property type="entry name" value="NACHT DOMAIN-CONTAINING PROTEIN"/>
    <property type="match status" value="1"/>
</dbReference>